<dbReference type="GO" id="GO:0055085">
    <property type="term" value="P:transmembrane transport"/>
    <property type="evidence" value="ECO:0007669"/>
    <property type="project" value="TreeGrafter"/>
</dbReference>
<dbReference type="RefSeq" id="WP_124943149.1">
    <property type="nucleotide sequence ID" value="NZ_RHGY01000003.1"/>
</dbReference>
<evidence type="ECO:0000256" key="7">
    <source>
        <dbReference type="SAM" id="Phobius"/>
    </source>
</evidence>
<feature type="transmembrane region" description="Helical" evidence="7">
    <location>
        <begin position="296"/>
        <end position="323"/>
    </location>
</feature>
<feature type="transmembrane region" description="Helical" evidence="7">
    <location>
        <begin position="59"/>
        <end position="84"/>
    </location>
</feature>
<evidence type="ECO:0000256" key="2">
    <source>
        <dbReference type="ARBA" id="ARBA00009773"/>
    </source>
</evidence>
<dbReference type="PANTHER" id="PTHR21716">
    <property type="entry name" value="TRANSMEMBRANE PROTEIN"/>
    <property type="match status" value="1"/>
</dbReference>
<feature type="transmembrane region" description="Helical" evidence="7">
    <location>
        <begin position="185"/>
        <end position="201"/>
    </location>
</feature>
<dbReference type="EMBL" id="RHGY01000003">
    <property type="protein sequence ID" value="RRG18155.1"/>
    <property type="molecule type" value="Genomic_DNA"/>
</dbReference>
<dbReference type="GO" id="GO:0016020">
    <property type="term" value="C:membrane"/>
    <property type="evidence" value="ECO:0007669"/>
    <property type="project" value="UniProtKB-SubCell"/>
</dbReference>
<dbReference type="AlphaFoldDB" id="A0A3P2RFC0"/>
<comment type="subcellular location">
    <subcellularLocation>
        <location evidence="1">Membrane</location>
        <topology evidence="1">Multi-pass membrane protein</topology>
    </subcellularLocation>
</comment>
<feature type="transmembrane region" description="Helical" evidence="7">
    <location>
        <begin position="16"/>
        <end position="47"/>
    </location>
</feature>
<evidence type="ECO:0000256" key="1">
    <source>
        <dbReference type="ARBA" id="ARBA00004141"/>
    </source>
</evidence>
<feature type="transmembrane region" description="Helical" evidence="7">
    <location>
        <begin position="264"/>
        <end position="284"/>
    </location>
</feature>
<comment type="caution">
    <text evidence="8">The sequence shown here is derived from an EMBL/GenBank/DDBJ whole genome shotgun (WGS) entry which is preliminary data.</text>
</comment>
<evidence type="ECO:0000256" key="6">
    <source>
        <dbReference type="SAM" id="MobiDB-lite"/>
    </source>
</evidence>
<dbReference type="OrthoDB" id="9772136at2"/>
<feature type="transmembrane region" description="Helical" evidence="7">
    <location>
        <begin position="207"/>
        <end position="225"/>
    </location>
</feature>
<dbReference type="InterPro" id="IPR002549">
    <property type="entry name" value="AI-2E-like"/>
</dbReference>
<evidence type="ECO:0000313" key="9">
    <source>
        <dbReference type="Proteomes" id="UP000275836"/>
    </source>
</evidence>
<feature type="transmembrane region" description="Helical" evidence="7">
    <location>
        <begin position="232"/>
        <end position="258"/>
    </location>
</feature>
<gene>
    <name evidence="8" type="ORF">D3P96_04330</name>
</gene>
<keyword evidence="4 7" id="KW-1133">Transmembrane helix</keyword>
<accession>A0A3P2RFC0</accession>
<evidence type="ECO:0000256" key="4">
    <source>
        <dbReference type="ARBA" id="ARBA00022989"/>
    </source>
</evidence>
<sequence>MPEFNKFIHRADVQRYFALAIILLILWVLRNQISIVLLTTIFGYLAITNAKKVKHHLHIPYALSVVTVYLIVIALFALALRFIVPLLITQFAAIPGQVDVILKDYPTVQHYAHHLYQRFNVFHEVTSNWKVLLSGGWRTLSQAGHVITQILLSIFLSFVLAFTWETLKAFGRQFKQSLYPHLFENIYELAGSFVVIFGGVIEVQLKIAFINTILMMLGMWVIQLPSILVMGLIVFILGLIPIAGVILSLIPLSLVALASQGIPGLLELLVLTAAVHMFESYFLHPRMMSDRLELPVFVSFTALIIMEHLLGGWGLMVGLPIVAFTLNLLGVEHAQITSEFDMTPETDTKDTDSQHPKTK</sequence>
<comment type="similarity">
    <text evidence="2">Belongs to the autoinducer-2 exporter (AI-2E) (TC 2.A.86) family.</text>
</comment>
<feature type="transmembrane region" description="Helical" evidence="7">
    <location>
        <begin position="146"/>
        <end position="164"/>
    </location>
</feature>
<evidence type="ECO:0000256" key="3">
    <source>
        <dbReference type="ARBA" id="ARBA00022692"/>
    </source>
</evidence>
<organism evidence="8 9">
    <name type="scientific">Weissella viridescens</name>
    <name type="common">Lactobacillus viridescens</name>
    <dbReference type="NCBI Taxonomy" id="1629"/>
    <lineage>
        <taxon>Bacteria</taxon>
        <taxon>Bacillati</taxon>
        <taxon>Bacillota</taxon>
        <taxon>Bacilli</taxon>
        <taxon>Lactobacillales</taxon>
        <taxon>Lactobacillaceae</taxon>
        <taxon>Weissella</taxon>
    </lineage>
</organism>
<proteinExistence type="inferred from homology"/>
<dbReference type="Proteomes" id="UP000275836">
    <property type="component" value="Unassembled WGS sequence"/>
</dbReference>
<evidence type="ECO:0000313" key="8">
    <source>
        <dbReference type="EMBL" id="RRG18155.1"/>
    </source>
</evidence>
<reference evidence="8 9" key="1">
    <citation type="submission" date="2018-10" db="EMBL/GenBank/DDBJ databases">
        <title>Draft genome sequence of Weissella viridescens UCO-SMC3.</title>
        <authorList>
            <person name="Garcia-Cancino A."/>
            <person name="Espinoza-Monje M."/>
            <person name="Albarracin L."/>
            <person name="Garcia-Castillo V."/>
            <person name="Campos-Martin J."/>
            <person name="Nakano Y."/>
            <person name="Guitierrez-Zamorano C."/>
            <person name="Ikeda-Ohtsubo W."/>
            <person name="Morita H."/>
            <person name="Kitazawa H."/>
            <person name="Villena J."/>
        </authorList>
    </citation>
    <scope>NUCLEOTIDE SEQUENCE [LARGE SCALE GENOMIC DNA]</scope>
    <source>
        <strain evidence="8 9">UCO-SMC3</strain>
    </source>
</reference>
<feature type="region of interest" description="Disordered" evidence="6">
    <location>
        <begin position="340"/>
        <end position="359"/>
    </location>
</feature>
<dbReference type="PANTHER" id="PTHR21716:SF62">
    <property type="entry name" value="TRANSPORT PROTEIN YDBI-RELATED"/>
    <property type="match status" value="1"/>
</dbReference>
<keyword evidence="5 7" id="KW-0472">Membrane</keyword>
<name>A0A3P2RFC0_WEIVI</name>
<feature type="compositionally biased region" description="Basic and acidic residues" evidence="6">
    <location>
        <begin position="346"/>
        <end position="359"/>
    </location>
</feature>
<protein>
    <submittedName>
        <fullName evidence="8">AI-2E family transporter</fullName>
    </submittedName>
</protein>
<dbReference type="Pfam" id="PF01594">
    <property type="entry name" value="AI-2E_transport"/>
    <property type="match status" value="1"/>
</dbReference>
<evidence type="ECO:0000256" key="5">
    <source>
        <dbReference type="ARBA" id="ARBA00023136"/>
    </source>
</evidence>
<keyword evidence="3 7" id="KW-0812">Transmembrane</keyword>